<evidence type="ECO:0000256" key="1">
    <source>
        <dbReference type="SAM" id="Phobius"/>
    </source>
</evidence>
<organism evidence="2 3">
    <name type="scientific">Amycolatopsis taiwanensis</name>
    <dbReference type="NCBI Taxonomy" id="342230"/>
    <lineage>
        <taxon>Bacteria</taxon>
        <taxon>Bacillati</taxon>
        <taxon>Actinomycetota</taxon>
        <taxon>Actinomycetes</taxon>
        <taxon>Pseudonocardiales</taxon>
        <taxon>Pseudonocardiaceae</taxon>
        <taxon>Amycolatopsis</taxon>
    </lineage>
</organism>
<feature type="transmembrane region" description="Helical" evidence="1">
    <location>
        <begin position="20"/>
        <end position="42"/>
    </location>
</feature>
<dbReference type="RefSeq" id="WP_027942837.1">
    <property type="nucleotide sequence ID" value="NZ_BSTI01000012.1"/>
</dbReference>
<keyword evidence="3" id="KW-1185">Reference proteome</keyword>
<dbReference type="AlphaFoldDB" id="A0A9W6R499"/>
<dbReference type="InterPro" id="IPR049790">
    <property type="entry name" value="Rv3655c/TadE"/>
</dbReference>
<sequence length="130" mass="13373">MQTRQSAARTSINPPVTDRGAVTVEAAIALSALTLVFALLLAGTVTMTDQLRCADAAREAARLISRGEPRLAEEAVARIAPQGAQLSVNTEGDNVMVQVRANAVAGLLPGVNLVAVVHTVLEPGVSHANG</sequence>
<dbReference type="Proteomes" id="UP001165136">
    <property type="component" value="Unassembled WGS sequence"/>
</dbReference>
<keyword evidence="1" id="KW-0812">Transmembrane</keyword>
<dbReference type="EMBL" id="BSTI01000012">
    <property type="protein sequence ID" value="GLY68611.1"/>
    <property type="molecule type" value="Genomic_DNA"/>
</dbReference>
<proteinExistence type="predicted"/>
<comment type="caution">
    <text evidence="2">The sequence shown here is derived from an EMBL/GenBank/DDBJ whole genome shotgun (WGS) entry which is preliminary data.</text>
</comment>
<name>A0A9W6R499_9PSEU</name>
<dbReference type="NCBIfam" id="NF041390">
    <property type="entry name" value="TadE_Rv3655c"/>
    <property type="match status" value="1"/>
</dbReference>
<gene>
    <name evidence="2" type="ORF">Atai01_52300</name>
</gene>
<keyword evidence="1" id="KW-0472">Membrane</keyword>
<evidence type="ECO:0000313" key="3">
    <source>
        <dbReference type="Proteomes" id="UP001165136"/>
    </source>
</evidence>
<protein>
    <recommendedName>
        <fullName evidence="4">Pilus assembly protein TadE</fullName>
    </recommendedName>
</protein>
<keyword evidence="1" id="KW-1133">Transmembrane helix</keyword>
<reference evidence="2" key="1">
    <citation type="submission" date="2023-03" db="EMBL/GenBank/DDBJ databases">
        <title>Amycolatopsis taiwanensis NBRC 103393.</title>
        <authorList>
            <person name="Ichikawa N."/>
            <person name="Sato H."/>
            <person name="Tonouchi N."/>
        </authorList>
    </citation>
    <scope>NUCLEOTIDE SEQUENCE</scope>
    <source>
        <strain evidence="2">NBRC 103393</strain>
    </source>
</reference>
<evidence type="ECO:0000313" key="2">
    <source>
        <dbReference type="EMBL" id="GLY68611.1"/>
    </source>
</evidence>
<evidence type="ECO:0008006" key="4">
    <source>
        <dbReference type="Google" id="ProtNLM"/>
    </source>
</evidence>
<accession>A0A9W6R499</accession>